<evidence type="ECO:0000259" key="1">
    <source>
        <dbReference type="SMART" id="SM00421"/>
    </source>
</evidence>
<dbReference type="AlphaFoldDB" id="A0A926S9T1"/>
<dbReference type="InterPro" id="IPR000792">
    <property type="entry name" value="Tscrpt_reg_LuxR_C"/>
</dbReference>
<dbReference type="InterPro" id="IPR016032">
    <property type="entry name" value="Sig_transdc_resp-reg_C-effctor"/>
</dbReference>
<reference evidence="2" key="1">
    <citation type="submission" date="2020-05" db="EMBL/GenBank/DDBJ databases">
        <title>Identification of trans-AT polyketide cluster in two marine bacteria, producers of a novel glutaramide-containing polyketide sesbanimide D and analogs.</title>
        <authorList>
            <person name="Kacar D."/>
            <person name="Rodriguez P."/>
            <person name="Canedo L."/>
            <person name="Gonzalez E."/>
            <person name="Galan B."/>
            <person name="De La Calle F."/>
            <person name="Garcia J.L."/>
        </authorList>
    </citation>
    <scope>NUCLEOTIDE SEQUENCE</scope>
    <source>
        <strain evidence="2">PHM038</strain>
    </source>
</reference>
<protein>
    <submittedName>
        <fullName evidence="2">Helix-turn-helix transcriptional regulator</fullName>
    </submittedName>
</protein>
<name>A0A926S9T1_9HYPH</name>
<dbReference type="Proteomes" id="UP000598467">
    <property type="component" value="Unassembled WGS sequence"/>
</dbReference>
<dbReference type="RefSeq" id="WP_190292317.1">
    <property type="nucleotide sequence ID" value="NZ_JABFCZ010000016.1"/>
</dbReference>
<organism evidence="2 3">
    <name type="scientific">Roseibium aggregatum</name>
    <dbReference type="NCBI Taxonomy" id="187304"/>
    <lineage>
        <taxon>Bacteria</taxon>
        <taxon>Pseudomonadati</taxon>
        <taxon>Pseudomonadota</taxon>
        <taxon>Alphaproteobacteria</taxon>
        <taxon>Hyphomicrobiales</taxon>
        <taxon>Stappiaceae</taxon>
        <taxon>Roseibium</taxon>
    </lineage>
</organism>
<dbReference type="SUPFAM" id="SSF46894">
    <property type="entry name" value="C-terminal effector domain of the bipartite response regulators"/>
    <property type="match status" value="1"/>
</dbReference>
<gene>
    <name evidence="2" type="ORF">HK439_14900</name>
</gene>
<feature type="domain" description="HTH luxR-type" evidence="1">
    <location>
        <begin position="310"/>
        <end position="367"/>
    </location>
</feature>
<dbReference type="Pfam" id="PF00196">
    <property type="entry name" value="GerE"/>
    <property type="match status" value="1"/>
</dbReference>
<dbReference type="Gene3D" id="1.10.10.10">
    <property type="entry name" value="Winged helix-like DNA-binding domain superfamily/Winged helix DNA-binding domain"/>
    <property type="match status" value="1"/>
</dbReference>
<proteinExistence type="predicted"/>
<accession>A0A926S9T1</accession>
<evidence type="ECO:0000313" key="2">
    <source>
        <dbReference type="EMBL" id="MBD1547554.1"/>
    </source>
</evidence>
<dbReference type="GO" id="GO:0006355">
    <property type="term" value="P:regulation of DNA-templated transcription"/>
    <property type="evidence" value="ECO:0007669"/>
    <property type="project" value="InterPro"/>
</dbReference>
<dbReference type="SMART" id="SM00421">
    <property type="entry name" value="HTH_LUXR"/>
    <property type="match status" value="1"/>
</dbReference>
<sequence>MAGIDIFHDCIDAFYDAAIDREKWPLALENFRRELGYDLVALGSIERGPSDHKLLYAGDCDDGFWSDFESSYRYLHPLNDYIEKYKPNVFFDRLFASGEVIAKSEFYNWLDKKGLKYYLGAKLNRLNDDRHMVLSFRRSASRGPATEDEIDKLAIARKHIERALLFSGIARPAETQKRSIDELLDLSPIGMAAISADGRVTKTNSSFENLIRHYADVEVRGGRPLFARRALQTEFDAKLNAVVKARKDGAGLQSEQLFFHSETGNSLIGILLHPISRRSAFELSSDDAVMMVVQSSRNFSQSALEAFSANFGLTDAETSLLKALLQEAALDDYAEENGISIGTVRWHMQNVLKKTGTRNQTHLVRMMSAMSFFRI</sequence>
<dbReference type="EMBL" id="JABFCZ010000016">
    <property type="protein sequence ID" value="MBD1547554.1"/>
    <property type="molecule type" value="Genomic_DNA"/>
</dbReference>
<dbReference type="InterPro" id="IPR036388">
    <property type="entry name" value="WH-like_DNA-bd_sf"/>
</dbReference>
<comment type="caution">
    <text evidence="2">The sequence shown here is derived from an EMBL/GenBank/DDBJ whole genome shotgun (WGS) entry which is preliminary data.</text>
</comment>
<dbReference type="GO" id="GO:0003677">
    <property type="term" value="F:DNA binding"/>
    <property type="evidence" value="ECO:0007669"/>
    <property type="project" value="InterPro"/>
</dbReference>
<evidence type="ECO:0000313" key="3">
    <source>
        <dbReference type="Proteomes" id="UP000598467"/>
    </source>
</evidence>